<keyword evidence="1" id="KW-0805">Transcription regulation</keyword>
<dbReference type="InterPro" id="IPR050397">
    <property type="entry name" value="Env_Response_Regulators"/>
</dbReference>
<evidence type="ECO:0000313" key="7">
    <source>
        <dbReference type="Proteomes" id="UP000000483"/>
    </source>
</evidence>
<dbReference type="KEGG" id="dao:Desac_1318"/>
<dbReference type="GO" id="GO:0003700">
    <property type="term" value="F:DNA-binding transcription factor activity"/>
    <property type="evidence" value="ECO:0007669"/>
    <property type="project" value="TreeGrafter"/>
</dbReference>
<dbReference type="InterPro" id="IPR036388">
    <property type="entry name" value="WH-like_DNA-bd_sf"/>
</dbReference>
<evidence type="ECO:0000259" key="5">
    <source>
        <dbReference type="PROSITE" id="PS51063"/>
    </source>
</evidence>
<dbReference type="Pfam" id="PF00027">
    <property type="entry name" value="cNMP_binding"/>
    <property type="match status" value="1"/>
</dbReference>
<dbReference type="InterPro" id="IPR036390">
    <property type="entry name" value="WH_DNA-bd_sf"/>
</dbReference>
<reference evidence="6 7" key="1">
    <citation type="journal article" date="2011" name="Stand. Genomic Sci.">
        <title>Complete genome sequence of the acetate-degrading sulfate reducer Desulfobacca acetoxidans type strain (ASRB2).</title>
        <authorList>
            <person name="Goker M."/>
            <person name="Teshima H."/>
            <person name="Lapidus A."/>
            <person name="Nolan M."/>
            <person name="Lucas S."/>
            <person name="Hammon N."/>
            <person name="Deshpande S."/>
            <person name="Cheng J.F."/>
            <person name="Tapia R."/>
            <person name="Han C."/>
            <person name="Goodwin L."/>
            <person name="Pitluck S."/>
            <person name="Huntemann M."/>
            <person name="Liolios K."/>
            <person name="Ivanova N."/>
            <person name="Pagani I."/>
            <person name="Mavromatis K."/>
            <person name="Ovchinikova G."/>
            <person name="Pati A."/>
            <person name="Chen A."/>
            <person name="Palaniappan K."/>
            <person name="Land M."/>
            <person name="Hauser L."/>
            <person name="Brambilla E.M."/>
            <person name="Rohde M."/>
            <person name="Spring S."/>
            <person name="Detter J.C."/>
            <person name="Woyke T."/>
            <person name="Bristow J."/>
            <person name="Eisen J.A."/>
            <person name="Markowitz V."/>
            <person name="Hugenholtz P."/>
            <person name="Kyrpides N.C."/>
            <person name="Klenk H.P."/>
        </authorList>
    </citation>
    <scope>NUCLEOTIDE SEQUENCE [LARGE SCALE GENOMIC DNA]</scope>
    <source>
        <strain evidence="7">ATCC 700848 / DSM 11109 / ASRB2</strain>
    </source>
</reference>
<dbReference type="Gene3D" id="2.60.120.10">
    <property type="entry name" value="Jelly Rolls"/>
    <property type="match status" value="1"/>
</dbReference>
<dbReference type="AlphaFoldDB" id="F2NHI8"/>
<evidence type="ECO:0000256" key="3">
    <source>
        <dbReference type="ARBA" id="ARBA00023163"/>
    </source>
</evidence>
<feature type="domain" description="Cyclic nucleotide-binding" evidence="4">
    <location>
        <begin position="12"/>
        <end position="132"/>
    </location>
</feature>
<dbReference type="PROSITE" id="PS50042">
    <property type="entry name" value="CNMP_BINDING_3"/>
    <property type="match status" value="1"/>
</dbReference>
<keyword evidence="3" id="KW-0804">Transcription</keyword>
<dbReference type="PANTHER" id="PTHR24567">
    <property type="entry name" value="CRP FAMILY TRANSCRIPTIONAL REGULATORY PROTEIN"/>
    <property type="match status" value="1"/>
</dbReference>
<evidence type="ECO:0000313" key="6">
    <source>
        <dbReference type="EMBL" id="AEB09175.1"/>
    </source>
</evidence>
<evidence type="ECO:0000256" key="2">
    <source>
        <dbReference type="ARBA" id="ARBA00023125"/>
    </source>
</evidence>
<name>F2NHI8_DESAR</name>
<dbReference type="SUPFAM" id="SSF51206">
    <property type="entry name" value="cAMP-binding domain-like"/>
    <property type="match status" value="1"/>
</dbReference>
<dbReference type="GO" id="GO:0005829">
    <property type="term" value="C:cytosol"/>
    <property type="evidence" value="ECO:0007669"/>
    <property type="project" value="TreeGrafter"/>
</dbReference>
<evidence type="ECO:0000256" key="1">
    <source>
        <dbReference type="ARBA" id="ARBA00023015"/>
    </source>
</evidence>
<dbReference type="InterPro" id="IPR000595">
    <property type="entry name" value="cNMP-bd_dom"/>
</dbReference>
<dbReference type="CDD" id="cd00038">
    <property type="entry name" value="CAP_ED"/>
    <property type="match status" value="1"/>
</dbReference>
<dbReference type="PANTHER" id="PTHR24567:SF74">
    <property type="entry name" value="HTH-TYPE TRANSCRIPTIONAL REGULATOR ARCR"/>
    <property type="match status" value="1"/>
</dbReference>
<organism evidence="6 7">
    <name type="scientific">Desulfobacca acetoxidans (strain ATCC 700848 / DSM 11109 / ASRB2)</name>
    <dbReference type="NCBI Taxonomy" id="880072"/>
    <lineage>
        <taxon>Bacteria</taxon>
        <taxon>Pseudomonadati</taxon>
        <taxon>Thermodesulfobacteriota</taxon>
        <taxon>Desulfobaccia</taxon>
        <taxon>Desulfobaccales</taxon>
        <taxon>Desulfobaccaceae</taxon>
        <taxon>Desulfobacca</taxon>
    </lineage>
</organism>
<protein>
    <submittedName>
        <fullName evidence="6">Transcriptional regulator, Crp/Fnr family</fullName>
    </submittedName>
</protein>
<proteinExistence type="predicted"/>
<reference evidence="7" key="2">
    <citation type="submission" date="2011-03" db="EMBL/GenBank/DDBJ databases">
        <title>The complete genome of Desulfobacca acetoxidans DSM 11109.</title>
        <authorList>
            <consortium name="US DOE Joint Genome Institute (JGI-PGF)"/>
            <person name="Lucas S."/>
            <person name="Copeland A."/>
            <person name="Lapidus A."/>
            <person name="Bruce D."/>
            <person name="Goodwin L."/>
            <person name="Pitluck S."/>
            <person name="Peters L."/>
            <person name="Kyrpides N."/>
            <person name="Mavromatis K."/>
            <person name="Ivanova N."/>
            <person name="Ovchinnikova G."/>
            <person name="Teshima H."/>
            <person name="Detter J.C."/>
            <person name="Han C."/>
            <person name="Land M."/>
            <person name="Hauser L."/>
            <person name="Markowitz V."/>
            <person name="Cheng J.-F."/>
            <person name="Hugenholtz P."/>
            <person name="Woyke T."/>
            <person name="Wu D."/>
            <person name="Spring S."/>
            <person name="Schueler E."/>
            <person name="Brambilla E."/>
            <person name="Klenk H.-P."/>
            <person name="Eisen J.A."/>
        </authorList>
    </citation>
    <scope>NUCLEOTIDE SEQUENCE [LARGE SCALE GENOMIC DNA]</scope>
    <source>
        <strain evidence="7">ATCC 700848 / DSM 11109 / ASRB2</strain>
    </source>
</reference>
<dbReference type="Gene3D" id="1.10.10.10">
    <property type="entry name" value="Winged helix-like DNA-binding domain superfamily/Winged helix DNA-binding domain"/>
    <property type="match status" value="1"/>
</dbReference>
<dbReference type="Proteomes" id="UP000000483">
    <property type="component" value="Chromosome"/>
</dbReference>
<evidence type="ECO:0000259" key="4">
    <source>
        <dbReference type="PROSITE" id="PS50042"/>
    </source>
</evidence>
<dbReference type="SMART" id="SM00419">
    <property type="entry name" value="HTH_CRP"/>
    <property type="match status" value="1"/>
</dbReference>
<dbReference type="STRING" id="880072.Desac_1318"/>
<dbReference type="EMBL" id="CP002629">
    <property type="protein sequence ID" value="AEB09175.1"/>
    <property type="molecule type" value="Genomic_DNA"/>
</dbReference>
<dbReference type="InterPro" id="IPR014710">
    <property type="entry name" value="RmlC-like_jellyroll"/>
</dbReference>
<dbReference type="PROSITE" id="PS51063">
    <property type="entry name" value="HTH_CRP_2"/>
    <property type="match status" value="1"/>
</dbReference>
<dbReference type="PRINTS" id="PR00034">
    <property type="entry name" value="HTHCRP"/>
</dbReference>
<keyword evidence="7" id="KW-1185">Reference proteome</keyword>
<dbReference type="InterPro" id="IPR012318">
    <property type="entry name" value="HTH_CRP"/>
</dbReference>
<dbReference type="HOGENOM" id="CLU_075053_4_0_7"/>
<dbReference type="Pfam" id="PF13545">
    <property type="entry name" value="HTH_Crp_2"/>
    <property type="match status" value="1"/>
</dbReference>
<dbReference type="SMART" id="SM00100">
    <property type="entry name" value="cNMP"/>
    <property type="match status" value="1"/>
</dbReference>
<accession>F2NHI8</accession>
<sequence>MSVLSHIAAIPLFSNLSATQLQDLALIVIDQTYNRGQIIFMEGDEGKGLFVLISGKVKVYKFSPEGREQIIHIFGPGEPFAEAPVFAGQRFPANAEALEESRIFFFPRTRFLELIRRHPSLAMNMLAVLSKRLYQLAALIEDLSLKEVSGRLAAYVLFQSDQKQGATEYELDISKGQLAGLLGSSPETLSRVLGRMAREGLIESKGPMITILNKAGLRQLAVGTRRL</sequence>
<dbReference type="eggNOG" id="COG0664">
    <property type="taxonomic scope" value="Bacteria"/>
</dbReference>
<dbReference type="InterPro" id="IPR018490">
    <property type="entry name" value="cNMP-bd_dom_sf"/>
</dbReference>
<dbReference type="GO" id="GO:0003677">
    <property type="term" value="F:DNA binding"/>
    <property type="evidence" value="ECO:0007669"/>
    <property type="project" value="UniProtKB-KW"/>
</dbReference>
<dbReference type="OrthoDB" id="892842at2"/>
<gene>
    <name evidence="6" type="ordered locus">Desac_1318</name>
</gene>
<keyword evidence="2" id="KW-0238">DNA-binding</keyword>
<feature type="domain" description="HTH crp-type" evidence="5">
    <location>
        <begin position="146"/>
        <end position="215"/>
    </location>
</feature>
<dbReference type="RefSeq" id="WP_013706287.1">
    <property type="nucleotide sequence ID" value="NC_015388.1"/>
</dbReference>
<dbReference type="SUPFAM" id="SSF46785">
    <property type="entry name" value="Winged helix' DNA-binding domain"/>
    <property type="match status" value="1"/>
</dbReference>